<dbReference type="Proteomes" id="UP000321577">
    <property type="component" value="Unassembled WGS sequence"/>
</dbReference>
<feature type="compositionally biased region" description="Polar residues" evidence="1">
    <location>
        <begin position="369"/>
        <end position="381"/>
    </location>
</feature>
<accession>A0A512MI66</accession>
<gene>
    <name evidence="2" type="ORF">BGE01nite_57100</name>
</gene>
<organism evidence="2 3">
    <name type="scientific">Brevifollis gellanilyticus</name>
    <dbReference type="NCBI Taxonomy" id="748831"/>
    <lineage>
        <taxon>Bacteria</taxon>
        <taxon>Pseudomonadati</taxon>
        <taxon>Verrucomicrobiota</taxon>
        <taxon>Verrucomicrobiia</taxon>
        <taxon>Verrucomicrobiales</taxon>
        <taxon>Verrucomicrobiaceae</taxon>
    </lineage>
</organism>
<feature type="region of interest" description="Disordered" evidence="1">
    <location>
        <begin position="369"/>
        <end position="389"/>
    </location>
</feature>
<evidence type="ECO:0000313" key="2">
    <source>
        <dbReference type="EMBL" id="GEP46419.1"/>
    </source>
</evidence>
<evidence type="ECO:0000256" key="1">
    <source>
        <dbReference type="SAM" id="MobiDB-lite"/>
    </source>
</evidence>
<dbReference type="AlphaFoldDB" id="A0A512MI66"/>
<dbReference type="RefSeq" id="WP_146856270.1">
    <property type="nucleotide sequence ID" value="NZ_BKAG01000099.1"/>
</dbReference>
<comment type="caution">
    <text evidence="2">The sequence shown here is derived from an EMBL/GenBank/DDBJ whole genome shotgun (WGS) entry which is preliminary data.</text>
</comment>
<feature type="region of interest" description="Disordered" evidence="1">
    <location>
        <begin position="22"/>
        <end position="70"/>
    </location>
</feature>
<protein>
    <submittedName>
        <fullName evidence="2">Uncharacterized protein</fullName>
    </submittedName>
</protein>
<evidence type="ECO:0000313" key="3">
    <source>
        <dbReference type="Proteomes" id="UP000321577"/>
    </source>
</evidence>
<feature type="compositionally biased region" description="Basic and acidic residues" evidence="1">
    <location>
        <begin position="44"/>
        <end position="53"/>
    </location>
</feature>
<reference evidence="2 3" key="1">
    <citation type="submission" date="2019-07" db="EMBL/GenBank/DDBJ databases">
        <title>Whole genome shotgun sequence of Brevifollis gellanilyticus NBRC 108608.</title>
        <authorList>
            <person name="Hosoyama A."/>
            <person name="Uohara A."/>
            <person name="Ohji S."/>
            <person name="Ichikawa N."/>
        </authorList>
    </citation>
    <scope>NUCLEOTIDE SEQUENCE [LARGE SCALE GENOMIC DNA]</scope>
    <source>
        <strain evidence="2 3">NBRC 108608</strain>
    </source>
</reference>
<sequence>MSAPSLHTIKIIQPSGLNIATVRVSPPRGEPGVPGTNGADGADGEPRTWENLEGRPATFPPASHTHTTSDVTGLTASLAGKADLVGGVIPTAQIPAIAITSYLGSVASQAAMLALSGQTGDWCNRSDTSTAWVITGATPNQLSSWSQISYPASPVTSVNGQSGVIVLSAANVDAVPTSRQILTSGLATGGGSLSSNRTINVPAASAADVIYGNNATMAVTPQGARYAIRNLCSRVTSVSGNVHGFTEPGSSGDPALPPDDILLSIDPMDYSTSGGVVGSRLYLTVNDVVRYFYFAPEIDGENPGGWIDSNPLSSIEDALSALQTAIQAEFGSLTFYQPDSQSLGITSFGSGAAYTWVVSIVAGVIRTSSESSQGENGTEDTPPSGEAREVSLHSIPHNSNARLLRAWVDGTFAGTQARFLLKQNEEDYVLLGGWFSGPGELNLMDAPFAFLELPGGYQLMLVLLSPVMGASIDGHVIISTNS</sequence>
<name>A0A512MI66_9BACT</name>
<dbReference type="EMBL" id="BKAG01000099">
    <property type="protein sequence ID" value="GEP46419.1"/>
    <property type="molecule type" value="Genomic_DNA"/>
</dbReference>
<proteinExistence type="predicted"/>
<keyword evidence="3" id="KW-1185">Reference proteome</keyword>
<dbReference type="OrthoDB" id="344897at2"/>